<dbReference type="InterPro" id="IPR003137">
    <property type="entry name" value="PA_domain"/>
</dbReference>
<dbReference type="OrthoDB" id="29661at2759"/>
<feature type="domain" description="PA" evidence="2">
    <location>
        <begin position="57"/>
        <end position="114"/>
    </location>
</feature>
<feature type="signal peptide" evidence="1">
    <location>
        <begin position="1"/>
        <end position="21"/>
    </location>
</feature>
<reference evidence="4" key="1">
    <citation type="submission" date="2025-08" db="UniProtKB">
        <authorList>
            <consortium name="RefSeq"/>
        </authorList>
    </citation>
    <scope>IDENTIFICATION</scope>
    <source>
        <tissue evidence="4">Muscle</tissue>
    </source>
</reference>
<dbReference type="KEGG" id="ncc:104956055"/>
<dbReference type="InterPro" id="IPR046450">
    <property type="entry name" value="PA_dom_sf"/>
</dbReference>
<evidence type="ECO:0000256" key="1">
    <source>
        <dbReference type="SAM" id="SignalP"/>
    </source>
</evidence>
<evidence type="ECO:0000313" key="4">
    <source>
        <dbReference type="RefSeq" id="XP_010781796.1"/>
    </source>
</evidence>
<dbReference type="Pfam" id="PF02225">
    <property type="entry name" value="PA"/>
    <property type="match status" value="1"/>
</dbReference>
<dbReference type="GeneID" id="104956055"/>
<name>A0A6I9P5Y9_9TELE</name>
<dbReference type="RefSeq" id="XP_010781796.1">
    <property type="nucleotide sequence ID" value="XM_010783494.1"/>
</dbReference>
<dbReference type="Gene3D" id="3.50.30.30">
    <property type="match status" value="1"/>
</dbReference>
<keyword evidence="3" id="KW-1185">Reference proteome</keyword>
<sequence length="129" mass="14038">MDRAVKIVLFSVIFLASQINCQEAILHISNGNTEKDYCIVHNHSWTPLSETLDAALQYPLVNLTSTVLCNTSGVNPDLVNGKAVVVMRGDCDFSQKARVAQSLNATALLIASKKALVGQLELHQSVFIK</sequence>
<dbReference type="Proteomes" id="UP000504611">
    <property type="component" value="Unplaced"/>
</dbReference>
<keyword evidence="1" id="KW-0732">Signal</keyword>
<evidence type="ECO:0000259" key="2">
    <source>
        <dbReference type="Pfam" id="PF02225"/>
    </source>
</evidence>
<dbReference type="SUPFAM" id="SSF52025">
    <property type="entry name" value="PA domain"/>
    <property type="match status" value="1"/>
</dbReference>
<evidence type="ECO:0000313" key="3">
    <source>
        <dbReference type="Proteomes" id="UP000504611"/>
    </source>
</evidence>
<gene>
    <name evidence="4" type="primary">LOC104956055</name>
</gene>
<feature type="chain" id="PRO_5026889339" evidence="1">
    <location>
        <begin position="22"/>
        <end position="129"/>
    </location>
</feature>
<organism evidence="3 4">
    <name type="scientific">Notothenia coriiceps</name>
    <name type="common">black rockcod</name>
    <dbReference type="NCBI Taxonomy" id="8208"/>
    <lineage>
        <taxon>Eukaryota</taxon>
        <taxon>Metazoa</taxon>
        <taxon>Chordata</taxon>
        <taxon>Craniata</taxon>
        <taxon>Vertebrata</taxon>
        <taxon>Euteleostomi</taxon>
        <taxon>Actinopterygii</taxon>
        <taxon>Neopterygii</taxon>
        <taxon>Teleostei</taxon>
        <taxon>Neoteleostei</taxon>
        <taxon>Acanthomorphata</taxon>
        <taxon>Eupercaria</taxon>
        <taxon>Perciformes</taxon>
        <taxon>Notothenioidei</taxon>
        <taxon>Nototheniidae</taxon>
        <taxon>Notothenia</taxon>
    </lineage>
</organism>
<accession>A0A6I9P5Y9</accession>
<dbReference type="AlphaFoldDB" id="A0A6I9P5Y9"/>
<protein>
    <submittedName>
        <fullName evidence="4">Signal peptide peptidase-like 2A</fullName>
    </submittedName>
</protein>
<proteinExistence type="predicted"/>